<keyword evidence="6" id="KW-0547">Nucleotide-binding</keyword>
<evidence type="ECO:0000313" key="14">
    <source>
        <dbReference type="Proteomes" id="UP000078287"/>
    </source>
</evidence>
<evidence type="ECO:0000256" key="3">
    <source>
        <dbReference type="ARBA" id="ARBA00012438"/>
    </source>
</evidence>
<dbReference type="Gene3D" id="3.30.565.10">
    <property type="entry name" value="Histidine kinase-like ATPase, C-terminal domain"/>
    <property type="match status" value="1"/>
</dbReference>
<dbReference type="Pfam" id="PF02518">
    <property type="entry name" value="HATPase_c"/>
    <property type="match status" value="1"/>
</dbReference>
<dbReference type="EMBL" id="LWQS01000038">
    <property type="protein sequence ID" value="OAN47362.1"/>
    <property type="molecule type" value="Genomic_DNA"/>
</dbReference>
<comment type="caution">
    <text evidence="13">The sequence shown here is derived from an EMBL/GenBank/DDBJ whole genome shotgun (WGS) entry which is preliminary data.</text>
</comment>
<evidence type="ECO:0000256" key="6">
    <source>
        <dbReference type="ARBA" id="ARBA00022741"/>
    </source>
</evidence>
<accession>A0A178MF26</accession>
<evidence type="ECO:0000256" key="2">
    <source>
        <dbReference type="ARBA" id="ARBA00004370"/>
    </source>
</evidence>
<keyword evidence="4" id="KW-0597">Phosphoprotein</keyword>
<evidence type="ECO:0000256" key="8">
    <source>
        <dbReference type="ARBA" id="ARBA00022840"/>
    </source>
</evidence>
<feature type="domain" description="Histidine kinase" evidence="12">
    <location>
        <begin position="251"/>
        <end position="473"/>
    </location>
</feature>
<comment type="catalytic activity">
    <reaction evidence="1">
        <text>ATP + protein L-histidine = ADP + protein N-phospho-L-histidine.</text>
        <dbReference type="EC" id="2.7.13.3"/>
    </reaction>
</comment>
<dbReference type="SUPFAM" id="SSF55874">
    <property type="entry name" value="ATPase domain of HSP90 chaperone/DNA topoisomerase II/histidine kinase"/>
    <property type="match status" value="1"/>
</dbReference>
<gene>
    <name evidence="13" type="ORF">A6A03_01065</name>
</gene>
<reference evidence="13 14" key="1">
    <citation type="submission" date="2016-04" db="EMBL/GenBank/DDBJ databases">
        <title>Chloroflexus islandicus sp. nov., a thermophilic filamentous anoxygenic phototrophic bacterium from geyser Strokkur (Iceland).</title>
        <authorList>
            <person name="Gaisin V.A."/>
            <person name="Kalashnikov A.M."/>
            <person name="Sukhacheva M.V."/>
            <person name="Grouzdev D.S."/>
            <person name="Ivanov T.M."/>
            <person name="Kuznetsov B."/>
            <person name="Gorlenko V.M."/>
        </authorList>
    </citation>
    <scope>NUCLEOTIDE SEQUENCE [LARGE SCALE GENOMIC DNA]</scope>
    <source>
        <strain evidence="14">isl-2</strain>
    </source>
</reference>
<keyword evidence="10 11" id="KW-0472">Membrane</keyword>
<dbReference type="EC" id="2.7.13.3" evidence="3"/>
<dbReference type="STRING" id="1707952.A6A03_01065"/>
<dbReference type="Proteomes" id="UP000078287">
    <property type="component" value="Unassembled WGS sequence"/>
</dbReference>
<dbReference type="SMART" id="SM00387">
    <property type="entry name" value="HATPase_c"/>
    <property type="match status" value="1"/>
</dbReference>
<feature type="transmembrane region" description="Helical" evidence="11">
    <location>
        <begin position="129"/>
        <end position="148"/>
    </location>
</feature>
<evidence type="ECO:0000256" key="10">
    <source>
        <dbReference type="ARBA" id="ARBA00023136"/>
    </source>
</evidence>
<dbReference type="PRINTS" id="PR00344">
    <property type="entry name" value="BCTRLSENSOR"/>
</dbReference>
<feature type="transmembrane region" description="Helical" evidence="11">
    <location>
        <begin position="77"/>
        <end position="99"/>
    </location>
</feature>
<dbReference type="OrthoDB" id="142216at2"/>
<dbReference type="AlphaFoldDB" id="A0A178MF26"/>
<dbReference type="CDD" id="cd00082">
    <property type="entry name" value="HisKA"/>
    <property type="match status" value="1"/>
</dbReference>
<evidence type="ECO:0000313" key="13">
    <source>
        <dbReference type="EMBL" id="OAN47362.1"/>
    </source>
</evidence>
<keyword evidence="7 13" id="KW-0418">Kinase</keyword>
<comment type="subcellular location">
    <subcellularLocation>
        <location evidence="2">Membrane</location>
    </subcellularLocation>
</comment>
<evidence type="ECO:0000256" key="5">
    <source>
        <dbReference type="ARBA" id="ARBA00022679"/>
    </source>
</evidence>
<keyword evidence="5" id="KW-0808">Transferase</keyword>
<dbReference type="GO" id="GO:0000155">
    <property type="term" value="F:phosphorelay sensor kinase activity"/>
    <property type="evidence" value="ECO:0007669"/>
    <property type="project" value="InterPro"/>
</dbReference>
<dbReference type="CDD" id="cd16922">
    <property type="entry name" value="HATPase_EvgS-ArcB-TorS-like"/>
    <property type="match status" value="1"/>
</dbReference>
<sequence>MVARTLIPARTPVATPDEGLVADMLPPMLVLLATLAGGATGILLLNRWQGNVWPYVVILLLLASVAVSDRLRRRGNLYLASVVMVGAVTLLPVLSCAAFGFTNNSFVYLSVLGVFAAGIMVSSRAPFQATQAAILLYLGLLLGADLAGQPRPTWFEAIGQIIFLIALLLGAATLSWAAAYVVRGTISWAIDTAQKSERREQLLRATQADLERALLERDLLNEQLYRTTLELEEARAAAEAAYRSKANFMATMSHELRTPLNIIIGFSTAMLEHPEMYGDVRIDEQVLQDIAEIRRSGQHLLGLINDILDLAKVEAGKLELNKTNLALTPLLDETMRTAQALIGERPIQLRREYRDPLPTVLADEVRVRQILLNLVSNACKFTHSGEIAVGARADTDQVVLWVRDTGIGIAPSDQERIFQQFEQIENADTRQHAGTGLGLSICRWLVELHGGRMWLESELGKGSIFFFSLPRTRAGTERG</sequence>
<dbReference type="PANTHER" id="PTHR43047">
    <property type="entry name" value="TWO-COMPONENT HISTIDINE PROTEIN KINASE"/>
    <property type="match status" value="1"/>
</dbReference>
<feature type="transmembrane region" description="Helical" evidence="11">
    <location>
        <begin position="24"/>
        <end position="45"/>
    </location>
</feature>
<dbReference type="SUPFAM" id="SSF47384">
    <property type="entry name" value="Homodimeric domain of signal transducing histidine kinase"/>
    <property type="match status" value="1"/>
</dbReference>
<dbReference type="InterPro" id="IPR036097">
    <property type="entry name" value="HisK_dim/P_sf"/>
</dbReference>
<keyword evidence="11" id="KW-0812">Transmembrane</keyword>
<keyword evidence="11" id="KW-1133">Transmembrane helix</keyword>
<protein>
    <recommendedName>
        <fullName evidence="3">histidine kinase</fullName>
        <ecNumber evidence="3">2.7.13.3</ecNumber>
    </recommendedName>
</protein>
<keyword evidence="9" id="KW-0902">Two-component regulatory system</keyword>
<organism evidence="13 14">
    <name type="scientific">Chloroflexus islandicus</name>
    <dbReference type="NCBI Taxonomy" id="1707952"/>
    <lineage>
        <taxon>Bacteria</taxon>
        <taxon>Bacillati</taxon>
        <taxon>Chloroflexota</taxon>
        <taxon>Chloroflexia</taxon>
        <taxon>Chloroflexales</taxon>
        <taxon>Chloroflexineae</taxon>
        <taxon>Chloroflexaceae</taxon>
        <taxon>Chloroflexus</taxon>
    </lineage>
</organism>
<dbReference type="InterPro" id="IPR036890">
    <property type="entry name" value="HATPase_C_sf"/>
</dbReference>
<feature type="transmembrane region" description="Helical" evidence="11">
    <location>
        <begin position="52"/>
        <end position="71"/>
    </location>
</feature>
<dbReference type="InterPro" id="IPR003661">
    <property type="entry name" value="HisK_dim/P_dom"/>
</dbReference>
<dbReference type="InterPro" id="IPR004358">
    <property type="entry name" value="Sig_transdc_His_kin-like_C"/>
</dbReference>
<feature type="transmembrane region" description="Helical" evidence="11">
    <location>
        <begin position="160"/>
        <end position="182"/>
    </location>
</feature>
<dbReference type="PROSITE" id="PS50109">
    <property type="entry name" value="HIS_KIN"/>
    <property type="match status" value="1"/>
</dbReference>
<name>A0A178MF26_9CHLR</name>
<proteinExistence type="predicted"/>
<dbReference type="PANTHER" id="PTHR43047:SF78">
    <property type="entry name" value="SENSORY_REGULATORY PROTEIN RPFC"/>
    <property type="match status" value="1"/>
</dbReference>
<evidence type="ECO:0000256" key="1">
    <source>
        <dbReference type="ARBA" id="ARBA00000085"/>
    </source>
</evidence>
<dbReference type="FunFam" id="1.10.287.130:FF:000038">
    <property type="entry name" value="Sensory transduction histidine kinase"/>
    <property type="match status" value="1"/>
</dbReference>
<feature type="transmembrane region" description="Helical" evidence="11">
    <location>
        <begin position="106"/>
        <end position="123"/>
    </location>
</feature>
<dbReference type="GO" id="GO:0005524">
    <property type="term" value="F:ATP binding"/>
    <property type="evidence" value="ECO:0007669"/>
    <property type="project" value="UniProtKB-KW"/>
</dbReference>
<evidence type="ECO:0000256" key="11">
    <source>
        <dbReference type="SAM" id="Phobius"/>
    </source>
</evidence>
<evidence type="ECO:0000256" key="7">
    <source>
        <dbReference type="ARBA" id="ARBA00022777"/>
    </source>
</evidence>
<evidence type="ECO:0000259" key="12">
    <source>
        <dbReference type="PROSITE" id="PS50109"/>
    </source>
</evidence>
<dbReference type="Pfam" id="PF00512">
    <property type="entry name" value="HisKA"/>
    <property type="match status" value="1"/>
</dbReference>
<dbReference type="GO" id="GO:0016020">
    <property type="term" value="C:membrane"/>
    <property type="evidence" value="ECO:0007669"/>
    <property type="project" value="UniProtKB-SubCell"/>
</dbReference>
<evidence type="ECO:0000256" key="4">
    <source>
        <dbReference type="ARBA" id="ARBA00022553"/>
    </source>
</evidence>
<dbReference type="FunFam" id="3.30.565.10:FF:000049">
    <property type="entry name" value="Two-component sensor histidine kinase"/>
    <property type="match status" value="1"/>
</dbReference>
<evidence type="ECO:0000256" key="9">
    <source>
        <dbReference type="ARBA" id="ARBA00023012"/>
    </source>
</evidence>
<dbReference type="SMART" id="SM00388">
    <property type="entry name" value="HisKA"/>
    <property type="match status" value="1"/>
</dbReference>
<keyword evidence="8" id="KW-0067">ATP-binding</keyword>
<keyword evidence="14" id="KW-1185">Reference proteome</keyword>
<dbReference type="InterPro" id="IPR003594">
    <property type="entry name" value="HATPase_dom"/>
</dbReference>
<dbReference type="Gene3D" id="1.10.287.130">
    <property type="match status" value="1"/>
</dbReference>
<dbReference type="RefSeq" id="WP_066784507.1">
    <property type="nucleotide sequence ID" value="NZ_LWQS01000038.1"/>
</dbReference>
<dbReference type="InterPro" id="IPR005467">
    <property type="entry name" value="His_kinase_dom"/>
</dbReference>